<reference evidence="4 5" key="2">
    <citation type="journal article" date="2017" name="Front. Plant Sci.">
        <title>Gene Classification and Mining of Molecular Markers Useful in Red Clover (Trifolium pratense) Breeding.</title>
        <authorList>
            <person name="Istvanek J."/>
            <person name="Dluhosova J."/>
            <person name="Dluhos P."/>
            <person name="Patkova L."/>
            <person name="Nedelnik J."/>
            <person name="Repkova J."/>
        </authorList>
    </citation>
    <scope>NUCLEOTIDE SEQUENCE [LARGE SCALE GENOMIC DNA]</scope>
    <source>
        <strain evidence="5">cv. Tatra</strain>
        <tissue evidence="4">Young leaves</tissue>
    </source>
</reference>
<reference evidence="4 5" key="1">
    <citation type="journal article" date="2014" name="Am. J. Bot.">
        <title>Genome assembly and annotation for red clover (Trifolium pratense; Fabaceae).</title>
        <authorList>
            <person name="Istvanek J."/>
            <person name="Jaros M."/>
            <person name="Krenek A."/>
            <person name="Repkova J."/>
        </authorList>
    </citation>
    <scope>NUCLEOTIDE SEQUENCE [LARGE SCALE GENOMIC DNA]</scope>
    <source>
        <strain evidence="5">cv. Tatra</strain>
        <tissue evidence="4">Young leaves</tissue>
    </source>
</reference>
<dbReference type="AlphaFoldDB" id="A0A2K3NPY6"/>
<feature type="domain" description="Glabrous enhancer-binding protein-like DBD" evidence="3">
    <location>
        <begin position="70"/>
        <end position="159"/>
    </location>
</feature>
<evidence type="ECO:0000259" key="3">
    <source>
        <dbReference type="Pfam" id="PF04504"/>
    </source>
</evidence>
<feature type="compositionally biased region" description="Pro residues" evidence="2">
    <location>
        <begin position="22"/>
        <end position="43"/>
    </location>
</feature>
<feature type="region of interest" description="Disordered" evidence="2">
    <location>
        <begin position="1"/>
        <end position="68"/>
    </location>
</feature>
<evidence type="ECO:0000313" key="4">
    <source>
        <dbReference type="EMBL" id="PNY05095.1"/>
    </source>
</evidence>
<name>A0A2K3NPY6_TRIPR</name>
<organism evidence="4 5">
    <name type="scientific">Trifolium pratense</name>
    <name type="common">Red clover</name>
    <dbReference type="NCBI Taxonomy" id="57577"/>
    <lineage>
        <taxon>Eukaryota</taxon>
        <taxon>Viridiplantae</taxon>
        <taxon>Streptophyta</taxon>
        <taxon>Embryophyta</taxon>
        <taxon>Tracheophyta</taxon>
        <taxon>Spermatophyta</taxon>
        <taxon>Magnoliopsida</taxon>
        <taxon>eudicotyledons</taxon>
        <taxon>Gunneridae</taxon>
        <taxon>Pentapetalae</taxon>
        <taxon>rosids</taxon>
        <taxon>fabids</taxon>
        <taxon>Fabales</taxon>
        <taxon>Fabaceae</taxon>
        <taxon>Papilionoideae</taxon>
        <taxon>50 kb inversion clade</taxon>
        <taxon>NPAAA clade</taxon>
        <taxon>Hologalegina</taxon>
        <taxon>IRL clade</taxon>
        <taxon>Trifolieae</taxon>
        <taxon>Trifolium</taxon>
    </lineage>
</organism>
<proteinExistence type="inferred from homology"/>
<evidence type="ECO:0000313" key="5">
    <source>
        <dbReference type="Proteomes" id="UP000236291"/>
    </source>
</evidence>
<gene>
    <name evidence="4" type="ORF">L195_g001534</name>
</gene>
<feature type="compositionally biased region" description="Basic and acidic residues" evidence="2">
    <location>
        <begin position="177"/>
        <end position="186"/>
    </location>
</feature>
<dbReference type="GO" id="GO:0005634">
    <property type="term" value="C:nucleus"/>
    <property type="evidence" value="ECO:0007669"/>
    <property type="project" value="TreeGrafter"/>
</dbReference>
<protein>
    <submittedName>
        <fullName evidence="4">Mediator-associated protein 1-like</fullName>
    </submittedName>
</protein>
<dbReference type="InterPro" id="IPR007592">
    <property type="entry name" value="GEBP"/>
</dbReference>
<dbReference type="PANTHER" id="PTHR31662:SF33">
    <property type="entry name" value="DNA-BINDING STOREKEEPER PROTEIN TRANSCRIPTIONAL REGULATOR-LIKE PROTEIN"/>
    <property type="match status" value="1"/>
</dbReference>
<dbReference type="STRING" id="57577.A0A2K3NPY6"/>
<accession>A0A2K3NPY6</accession>
<evidence type="ECO:0000256" key="1">
    <source>
        <dbReference type="ARBA" id="ARBA00010820"/>
    </source>
</evidence>
<evidence type="ECO:0000256" key="2">
    <source>
        <dbReference type="SAM" id="MobiDB-lite"/>
    </source>
</evidence>
<feature type="region of interest" description="Disordered" evidence="2">
    <location>
        <begin position="162"/>
        <end position="209"/>
    </location>
</feature>
<feature type="compositionally biased region" description="Polar residues" evidence="2">
    <location>
        <begin position="8"/>
        <end position="17"/>
    </location>
</feature>
<dbReference type="Proteomes" id="UP000236291">
    <property type="component" value="Unassembled WGS sequence"/>
</dbReference>
<dbReference type="EMBL" id="ASHM01000626">
    <property type="protein sequence ID" value="PNY05095.1"/>
    <property type="molecule type" value="Genomic_DNA"/>
</dbReference>
<comment type="caution">
    <text evidence="4">The sequence shown here is derived from an EMBL/GenBank/DDBJ whole genome shotgun (WGS) entry which is preliminary data.</text>
</comment>
<comment type="similarity">
    <text evidence="1">Belongs to the GeBP family.</text>
</comment>
<dbReference type="InterPro" id="IPR053932">
    <property type="entry name" value="GeBP-like_DBD"/>
</dbReference>
<dbReference type="GO" id="GO:0006355">
    <property type="term" value="P:regulation of DNA-templated transcription"/>
    <property type="evidence" value="ECO:0007669"/>
    <property type="project" value="InterPro"/>
</dbReference>
<dbReference type="Pfam" id="PF04504">
    <property type="entry name" value="GeBP-like_DBD"/>
    <property type="match status" value="1"/>
</dbReference>
<dbReference type="PANTHER" id="PTHR31662">
    <property type="entry name" value="BNAANNG10740D PROTEIN-RELATED"/>
    <property type="match status" value="1"/>
</dbReference>
<sequence length="281" mass="31983">MAKKTHSSRQPSSQTPHAKTLPTPPPSKPEPPSQPPPPPPSNPSRPNRSKKPTPVAAAAAAAKSSKSHIAFSQNDVILILKALLDFKSQTGNDPDKDFKAFHESLKDSLSIKTTVRKLREKVRVLKLKFDKYCQNNEKDLTFSSSYEKEAFELSQKYWGQEKKVEEKEKQPKKKSLKRVEEKEKQQPKKKIVAKKPAKEESAKGESSGKMVHVNLSESFDFDETCMGLNMLKRGMELLGEEKREELETRWKKLKVREMEVLVMRAELVKDHARLILNELEG</sequence>